<name>A0A3L6RDN1_PANMI</name>
<feature type="domain" description="KIB1-4 beta-propeller" evidence="1">
    <location>
        <begin position="97"/>
        <end position="333"/>
    </location>
</feature>
<dbReference type="PANTHER" id="PTHR33110:SF64">
    <property type="entry name" value="F-BOX DOMAIN-CONTAINING PROTEIN"/>
    <property type="match status" value="1"/>
</dbReference>
<dbReference type="InterPro" id="IPR001810">
    <property type="entry name" value="F-box_dom"/>
</dbReference>
<dbReference type="Pfam" id="PF12937">
    <property type="entry name" value="F-box-like"/>
    <property type="match status" value="1"/>
</dbReference>
<dbReference type="InterPro" id="IPR005174">
    <property type="entry name" value="KIB1-4_b-propeller"/>
</dbReference>
<evidence type="ECO:0000313" key="4">
    <source>
        <dbReference type="Proteomes" id="UP000275267"/>
    </source>
</evidence>
<keyword evidence="4" id="KW-1185">Reference proteome</keyword>
<dbReference type="EMBL" id="PQIB02000009">
    <property type="protein sequence ID" value="RLN00606.1"/>
    <property type="molecule type" value="Genomic_DNA"/>
</dbReference>
<dbReference type="OrthoDB" id="611099at2759"/>
<dbReference type="Gene3D" id="1.20.1280.50">
    <property type="match status" value="1"/>
</dbReference>
<evidence type="ECO:0000259" key="1">
    <source>
        <dbReference type="Pfam" id="PF03478"/>
    </source>
</evidence>
<proteinExistence type="predicted"/>
<feature type="domain" description="F-box" evidence="2">
    <location>
        <begin position="33"/>
        <end position="69"/>
    </location>
</feature>
<dbReference type="SUPFAM" id="SSF81383">
    <property type="entry name" value="F-box domain"/>
    <property type="match status" value="1"/>
</dbReference>
<sequence length="391" mass="42825">MTGVWLSKVNDIQLIDFPPLILPSIPTPCRQGWSDLPVDIAAAIADRLTEVADLARFRSVCPSWRSASSAHAARRRAPLLLLPTQYHCTVISRRAWSLADGSLAEVQLPAARGRSFLFASNHGWTLAVSGRDLSATLVHPFTGASSDLLALSFCHGDHREAVLRELAWEWSPHGVLVSPRKGAFFCRPGDGSWRPVGCSSASISSITYCDGVFYLFDGKTCKAPVVDAETLAVAAVIEPPALEIPSSDFETSLVVSPDELLLLVKSWSWERRHGRFVKAFRADRLPPAGGRNPSWSQVGDIGERAVFVDHLRAFCVEANGLNGVRSNCTYLASSHEQVINDYYGVDVCRMYTVSVLDCSDPAQENLGHESLLNVEGSTFWQCPSWLLPNPH</sequence>
<dbReference type="InterPro" id="IPR036047">
    <property type="entry name" value="F-box-like_dom_sf"/>
</dbReference>
<reference evidence="4" key="1">
    <citation type="journal article" date="2019" name="Nat. Commun.">
        <title>The genome of broomcorn millet.</title>
        <authorList>
            <person name="Zou C."/>
            <person name="Miki D."/>
            <person name="Li D."/>
            <person name="Tang Q."/>
            <person name="Xiao L."/>
            <person name="Rajput S."/>
            <person name="Deng P."/>
            <person name="Jia W."/>
            <person name="Huang R."/>
            <person name="Zhang M."/>
            <person name="Sun Y."/>
            <person name="Hu J."/>
            <person name="Fu X."/>
            <person name="Schnable P.S."/>
            <person name="Li F."/>
            <person name="Zhang H."/>
            <person name="Feng B."/>
            <person name="Zhu X."/>
            <person name="Liu R."/>
            <person name="Schnable J.C."/>
            <person name="Zhu J.-K."/>
            <person name="Zhang H."/>
        </authorList>
    </citation>
    <scope>NUCLEOTIDE SEQUENCE [LARGE SCALE GENOMIC DNA]</scope>
</reference>
<evidence type="ECO:0000313" key="3">
    <source>
        <dbReference type="EMBL" id="RLN00606.1"/>
    </source>
</evidence>
<gene>
    <name evidence="3" type="ORF">C2845_PM06G19360</name>
</gene>
<dbReference type="STRING" id="4540.A0A3L6RDN1"/>
<dbReference type="PANTHER" id="PTHR33110">
    <property type="entry name" value="F-BOX/KELCH-REPEAT PROTEIN-RELATED"/>
    <property type="match status" value="1"/>
</dbReference>
<protein>
    <submittedName>
        <fullName evidence="3">Uncharacterized protein</fullName>
    </submittedName>
</protein>
<dbReference type="Pfam" id="PF03478">
    <property type="entry name" value="Beta-prop_KIB1-4"/>
    <property type="match status" value="1"/>
</dbReference>
<evidence type="ECO:0000259" key="2">
    <source>
        <dbReference type="Pfam" id="PF12937"/>
    </source>
</evidence>
<comment type="caution">
    <text evidence="3">The sequence shown here is derived from an EMBL/GenBank/DDBJ whole genome shotgun (WGS) entry which is preliminary data.</text>
</comment>
<organism evidence="3 4">
    <name type="scientific">Panicum miliaceum</name>
    <name type="common">Proso millet</name>
    <name type="synonym">Broomcorn millet</name>
    <dbReference type="NCBI Taxonomy" id="4540"/>
    <lineage>
        <taxon>Eukaryota</taxon>
        <taxon>Viridiplantae</taxon>
        <taxon>Streptophyta</taxon>
        <taxon>Embryophyta</taxon>
        <taxon>Tracheophyta</taxon>
        <taxon>Spermatophyta</taxon>
        <taxon>Magnoliopsida</taxon>
        <taxon>Liliopsida</taxon>
        <taxon>Poales</taxon>
        <taxon>Poaceae</taxon>
        <taxon>PACMAD clade</taxon>
        <taxon>Panicoideae</taxon>
        <taxon>Panicodae</taxon>
        <taxon>Paniceae</taxon>
        <taxon>Panicinae</taxon>
        <taxon>Panicum</taxon>
        <taxon>Panicum sect. Panicum</taxon>
    </lineage>
</organism>
<dbReference type="AlphaFoldDB" id="A0A3L6RDN1"/>
<accession>A0A3L6RDN1</accession>
<dbReference type="Proteomes" id="UP000275267">
    <property type="component" value="Unassembled WGS sequence"/>
</dbReference>